<dbReference type="AlphaFoldDB" id="A0A7Y6CCN4"/>
<dbReference type="EMBL" id="JAANNT010000020">
    <property type="protein sequence ID" value="NUV30890.1"/>
    <property type="molecule type" value="Genomic_DNA"/>
</dbReference>
<evidence type="ECO:0000313" key="2">
    <source>
        <dbReference type="Proteomes" id="UP000540128"/>
    </source>
</evidence>
<accession>A0A7Y6CCN4</accession>
<dbReference type="Proteomes" id="UP000540128">
    <property type="component" value="Unassembled WGS sequence"/>
</dbReference>
<dbReference type="RefSeq" id="WP_175457157.1">
    <property type="nucleotide sequence ID" value="NZ_JAANNT010000020.1"/>
</dbReference>
<comment type="caution">
    <text evidence="1">The sequence shown here is derived from an EMBL/GenBank/DDBJ whole genome shotgun (WGS) entry which is preliminary data.</text>
</comment>
<keyword evidence="2" id="KW-1185">Reference proteome</keyword>
<organism evidence="1 2">
    <name type="scientific">Streptomyces odorifer</name>
    <dbReference type="NCBI Taxonomy" id="53450"/>
    <lineage>
        <taxon>Bacteria</taxon>
        <taxon>Bacillati</taxon>
        <taxon>Actinomycetota</taxon>
        <taxon>Actinomycetes</taxon>
        <taxon>Kitasatosporales</taxon>
        <taxon>Streptomycetaceae</taxon>
        <taxon>Streptomyces</taxon>
        <taxon>Streptomyces albidoflavus group</taxon>
    </lineage>
</organism>
<proteinExistence type="predicted"/>
<sequence>MSKSSNSEPRTTIRLKGIGYRPAVEAQELKPGDILMWNQGAKTTVTVIEEASPKFLRITEKSHDSGEVSVRRLMKTRLVARVTKPLPYSVGAAVAASGLDLGDVVEYDERTVQGPDGPETVPAGRGPLRDAWLGGDEVVARVEREDGIIDAPPLDILRPAAGRTDEAAEPAVTPAEVAAALLRVADSVAEYMDRWGESRVREVWVSGSMTAYAAFGVTLGATNRGDAEFAALRDKARRAGRLPHIEAVTEAVRDALDCHLEASDRTDRCFTPGIVREVAYAVHPAARTAELARQFPAGEMAVYEAEGEPRDVVLVKGGPAEDGTVEVDSARHQGERRVPLAALSPLPELPPEPEGEITDWWAVFDRTGKEIARVQATMRALSVEAAGEHPVAGPVYRREGGVATRRLRTSELATEVGTLTAPPRVAPPLRTVGTHQDGGRTVTVQAGFTRKSVPTRLRESGAPGQMISLPGGELRWRLPDGTELTPGQAAQKFLGD</sequence>
<protein>
    <submittedName>
        <fullName evidence="1">Uncharacterized protein</fullName>
    </submittedName>
</protein>
<gene>
    <name evidence="1" type="ORF">G6W59_21705</name>
</gene>
<evidence type="ECO:0000313" key="1">
    <source>
        <dbReference type="EMBL" id="NUV30890.1"/>
    </source>
</evidence>
<reference evidence="1 2" key="1">
    <citation type="submission" date="2020-03" db="EMBL/GenBank/DDBJ databases">
        <title>Complete genome sequence of sixteen Streptomyces strains facilitates identification of candidate genes involved in plant growth-promotion in grain legumes and cereals.</title>
        <authorList>
            <person name="Gopalakrishnan S."/>
            <person name="Thakur V."/>
            <person name="Saxena R."/>
            <person name="Vadlamudi S."/>
            <person name="Purohit S."/>
            <person name="Kumar V."/>
            <person name="Rathore A."/>
            <person name="Chitikineni A."/>
            <person name="Varshney R.K."/>
        </authorList>
    </citation>
    <scope>NUCLEOTIDE SEQUENCE [LARGE SCALE GENOMIC DNA]</scope>
    <source>
        <strain evidence="1 2">KAI-180</strain>
    </source>
</reference>
<name>A0A7Y6CCN4_9ACTN</name>